<dbReference type="Proteomes" id="UP001281147">
    <property type="component" value="Unassembled WGS sequence"/>
</dbReference>
<dbReference type="EMBL" id="JAUTXU010000054">
    <property type="protein sequence ID" value="KAK3714675.1"/>
    <property type="molecule type" value="Genomic_DNA"/>
</dbReference>
<proteinExistence type="predicted"/>
<protein>
    <submittedName>
        <fullName evidence="1">Uncharacterized protein</fullName>
    </submittedName>
</protein>
<reference evidence="1" key="1">
    <citation type="submission" date="2023-07" db="EMBL/GenBank/DDBJ databases">
        <title>Black Yeasts Isolated from many extreme environments.</title>
        <authorList>
            <person name="Coleine C."/>
            <person name="Stajich J.E."/>
            <person name="Selbmann L."/>
        </authorList>
    </citation>
    <scope>NUCLEOTIDE SEQUENCE</scope>
    <source>
        <strain evidence="1">CCFEE 5714</strain>
    </source>
</reference>
<accession>A0ACC3NCS5</accession>
<evidence type="ECO:0000313" key="2">
    <source>
        <dbReference type="Proteomes" id="UP001281147"/>
    </source>
</evidence>
<organism evidence="1 2">
    <name type="scientific">Vermiconidia calcicola</name>
    <dbReference type="NCBI Taxonomy" id="1690605"/>
    <lineage>
        <taxon>Eukaryota</taxon>
        <taxon>Fungi</taxon>
        <taxon>Dikarya</taxon>
        <taxon>Ascomycota</taxon>
        <taxon>Pezizomycotina</taxon>
        <taxon>Dothideomycetes</taxon>
        <taxon>Dothideomycetidae</taxon>
        <taxon>Mycosphaerellales</taxon>
        <taxon>Extremaceae</taxon>
        <taxon>Vermiconidia</taxon>
    </lineage>
</organism>
<keyword evidence="2" id="KW-1185">Reference proteome</keyword>
<sequence length="322" mass="34769">MGSTAPADTVRIAVTQHEPVWLDLQGTVNKTCTIIKDAADAGAKLVAFPECWIPGYPCWISSRPVDFDLSVKYVQSSLRVDSAEMKTICAAAAEHQINVSLGFSEREGESVYIAQALINETGEIKMTRRKMKPTHMERTIFGDASGECLAKVIDLPDVGKVGGLSCWEHIQPLLKYYTFSQGEQIHVAAWPPLEPFVEGSPGFYSMSAEGCRAQSQAYAIESQSFVLHCTGVLTEGGIELMKTAGGPIMGSPNVGSSAVIAPDGRILSASETANEQLVIADLDLKLVTKAKTFADASGHYSRPDMLWLGADERVKTVVRVDV</sequence>
<gene>
    <name evidence="1" type="ORF">LTR37_007655</name>
</gene>
<evidence type="ECO:0000313" key="1">
    <source>
        <dbReference type="EMBL" id="KAK3714675.1"/>
    </source>
</evidence>
<name>A0ACC3NCS5_9PEZI</name>
<comment type="caution">
    <text evidence="1">The sequence shown here is derived from an EMBL/GenBank/DDBJ whole genome shotgun (WGS) entry which is preliminary data.</text>
</comment>